<evidence type="ECO:0000313" key="3">
    <source>
        <dbReference type="EMBL" id="EEE45410.2"/>
    </source>
</evidence>
<comment type="caution">
    <text evidence="3">The sequence shown here is derived from an EMBL/GenBank/DDBJ whole genome shotgun (WGS) entry which is preliminary data.</text>
</comment>
<feature type="chain" id="PRO_5023095333" description="Solute-binding protein family 3/N-terminal domain-containing protein" evidence="2">
    <location>
        <begin position="29"/>
        <end position="304"/>
    </location>
</feature>
<gene>
    <name evidence="3" type="ORF">SADFL11_2699</name>
</gene>
<evidence type="ECO:0008006" key="5">
    <source>
        <dbReference type="Google" id="ProtNLM"/>
    </source>
</evidence>
<evidence type="ECO:0000256" key="1">
    <source>
        <dbReference type="SAM" id="MobiDB-lite"/>
    </source>
</evidence>
<feature type="region of interest" description="Disordered" evidence="1">
    <location>
        <begin position="283"/>
        <end position="304"/>
    </location>
</feature>
<sequence>MLRNLSKWGIIGLALSGLTIIHSFPAEAASEAAPKNNNGYVDKLLAEILHRTDAPDAAKLKISKRPALSRDRRLLELISGEIIEYDAIGTKPSWEENLLTIRIPLRKGLQGYRLFFINESSQAELDEAETLEDFKKFSTGSGAQWSTTPQLQAAGFNVVEGDNKAGLMKMLAADRFKTFGRGIDEIYHEYHNAKADYPDLAIENSIALYIPHPTYIFVTPKRPDLAARFETGLKAMIADGSFDTLFWEFFEDDIQRANLHQRKIFRIANPELSAATPFENDSMWFAPEDTPENSTPAAAEPQSN</sequence>
<dbReference type="SUPFAM" id="SSF53850">
    <property type="entry name" value="Periplasmic binding protein-like II"/>
    <property type="match status" value="1"/>
</dbReference>
<evidence type="ECO:0000313" key="4">
    <source>
        <dbReference type="Proteomes" id="UP000004703"/>
    </source>
</evidence>
<dbReference type="RefSeq" id="WP_134853027.1">
    <property type="nucleotide sequence ID" value="NZ_CM011002.1"/>
</dbReference>
<feature type="signal peptide" evidence="2">
    <location>
        <begin position="1"/>
        <end position="28"/>
    </location>
</feature>
<evidence type="ECO:0000256" key="2">
    <source>
        <dbReference type="SAM" id="SignalP"/>
    </source>
</evidence>
<dbReference type="EMBL" id="ACCU02000004">
    <property type="protein sequence ID" value="EEE45410.2"/>
    <property type="molecule type" value="Genomic_DNA"/>
</dbReference>
<name>A0A5E8H0R2_ROSAD</name>
<proteinExistence type="predicted"/>
<accession>A0A5E8H0R2</accession>
<protein>
    <recommendedName>
        <fullName evidence="5">Solute-binding protein family 3/N-terminal domain-containing protein</fullName>
    </recommendedName>
</protein>
<organism evidence="3 4">
    <name type="scientific">Roseibium alexandrii (strain DSM 17067 / NCIMB 14079 / DFL-11)</name>
    <name type="common">Labrenzia alexandrii</name>
    <dbReference type="NCBI Taxonomy" id="244592"/>
    <lineage>
        <taxon>Bacteria</taxon>
        <taxon>Pseudomonadati</taxon>
        <taxon>Pseudomonadota</taxon>
        <taxon>Alphaproteobacteria</taxon>
        <taxon>Hyphomicrobiales</taxon>
        <taxon>Stappiaceae</taxon>
        <taxon>Roseibium</taxon>
    </lineage>
</organism>
<feature type="compositionally biased region" description="Polar residues" evidence="1">
    <location>
        <begin position="292"/>
        <end position="304"/>
    </location>
</feature>
<reference evidence="3 4" key="2">
    <citation type="submission" date="2013-04" db="EMBL/GenBank/DDBJ databases">
        <authorList>
            <person name="Fiebig A."/>
            <person name="Pradella S."/>
            <person name="Wagner-Doebler I."/>
        </authorList>
    </citation>
    <scope>NUCLEOTIDE SEQUENCE [LARGE SCALE GENOMIC DNA]</scope>
    <source>
        <strain evidence="4">DSM 17067 / NCIMB 14079 / DFL-11</strain>
    </source>
</reference>
<dbReference type="Proteomes" id="UP000004703">
    <property type="component" value="Chromosome"/>
</dbReference>
<keyword evidence="2" id="KW-0732">Signal</keyword>
<dbReference type="AlphaFoldDB" id="A0A5E8H0R2"/>
<reference evidence="3 4" key="1">
    <citation type="submission" date="2008-01" db="EMBL/GenBank/DDBJ databases">
        <authorList>
            <person name="Wagner-Dobler I."/>
            <person name="Ferriera S."/>
            <person name="Johnson J."/>
            <person name="Kravitz S."/>
            <person name="Beeson K."/>
            <person name="Sutton G."/>
            <person name="Rogers Y.-H."/>
            <person name="Friedman R."/>
            <person name="Frazier M."/>
            <person name="Venter J.C."/>
        </authorList>
    </citation>
    <scope>NUCLEOTIDE SEQUENCE [LARGE SCALE GENOMIC DNA]</scope>
    <source>
        <strain evidence="4">DSM 17067 / NCIMB 14079 / DFL-11</strain>
    </source>
</reference>
<dbReference type="Gene3D" id="3.40.190.10">
    <property type="entry name" value="Periplasmic binding protein-like II"/>
    <property type="match status" value="2"/>
</dbReference>